<dbReference type="PANTHER" id="PTHR43867:SF5">
    <property type="entry name" value="GLUCANS BIOSYNTHESIS GLUCOSYLTRANSFERASE H"/>
    <property type="match status" value="1"/>
</dbReference>
<organism evidence="15 16">
    <name type="scientific">Wenzhouxiangella limi</name>
    <dbReference type="NCBI Taxonomy" id="2707351"/>
    <lineage>
        <taxon>Bacteria</taxon>
        <taxon>Pseudomonadati</taxon>
        <taxon>Pseudomonadota</taxon>
        <taxon>Gammaproteobacteria</taxon>
        <taxon>Chromatiales</taxon>
        <taxon>Wenzhouxiangellaceae</taxon>
        <taxon>Wenzhouxiangella</taxon>
    </lineage>
</organism>
<comment type="similarity">
    <text evidence="3">Belongs to the glycosyltransferase 2 family. OpgH subfamily.</text>
</comment>
<dbReference type="GO" id="GO:0016758">
    <property type="term" value="F:hexosyltransferase activity"/>
    <property type="evidence" value="ECO:0007669"/>
    <property type="project" value="TreeGrafter"/>
</dbReference>
<keyword evidence="7" id="KW-0328">Glycosyltransferase</keyword>
<evidence type="ECO:0000256" key="10">
    <source>
        <dbReference type="ARBA" id="ARBA00022989"/>
    </source>
</evidence>
<dbReference type="Gene3D" id="3.90.550.10">
    <property type="entry name" value="Spore Coat Polysaccharide Biosynthesis Protein SpsA, Chain A"/>
    <property type="match status" value="1"/>
</dbReference>
<dbReference type="InterPro" id="IPR029044">
    <property type="entry name" value="Nucleotide-diphossugar_trans"/>
</dbReference>
<dbReference type="InterPro" id="IPR001173">
    <property type="entry name" value="Glyco_trans_2-like"/>
</dbReference>
<dbReference type="PANTHER" id="PTHR43867">
    <property type="entry name" value="CELLULOSE SYNTHASE CATALYTIC SUBUNIT A [UDP-FORMING]"/>
    <property type="match status" value="1"/>
</dbReference>
<comment type="subcellular location">
    <subcellularLocation>
        <location evidence="1">Cell inner membrane</location>
        <topology evidence="1">Multi-pass membrane protein</topology>
    </subcellularLocation>
</comment>
<feature type="transmembrane region" description="Helical" evidence="13">
    <location>
        <begin position="444"/>
        <end position="461"/>
    </location>
</feature>
<dbReference type="Proteomes" id="UP000484885">
    <property type="component" value="Unassembled WGS sequence"/>
</dbReference>
<dbReference type="RefSeq" id="WP_164211006.1">
    <property type="nucleotide sequence ID" value="NZ_JAAGSC010000040.1"/>
</dbReference>
<evidence type="ECO:0000256" key="8">
    <source>
        <dbReference type="ARBA" id="ARBA00022679"/>
    </source>
</evidence>
<dbReference type="SUPFAM" id="SSF53448">
    <property type="entry name" value="Nucleotide-diphospho-sugar transferases"/>
    <property type="match status" value="1"/>
</dbReference>
<keyword evidence="5" id="KW-1003">Cell membrane</keyword>
<keyword evidence="16" id="KW-1185">Reference proteome</keyword>
<comment type="pathway">
    <text evidence="2">Glycan metabolism; osmoregulated periplasmic glucan (OPG) biosynthesis.</text>
</comment>
<dbReference type="EMBL" id="JAAGSC010000040">
    <property type="protein sequence ID" value="NDY95607.1"/>
    <property type="molecule type" value="Genomic_DNA"/>
</dbReference>
<dbReference type="Pfam" id="PF13632">
    <property type="entry name" value="Glyco_trans_2_3"/>
    <property type="match status" value="1"/>
</dbReference>
<keyword evidence="8 15" id="KW-0808">Transferase</keyword>
<dbReference type="AlphaFoldDB" id="A0A845UVV9"/>
<evidence type="ECO:0000256" key="7">
    <source>
        <dbReference type="ARBA" id="ARBA00022676"/>
    </source>
</evidence>
<name>A0A845UVV9_9GAMM</name>
<evidence type="ECO:0000256" key="12">
    <source>
        <dbReference type="SAM" id="MobiDB-lite"/>
    </source>
</evidence>
<sequence length="620" mass="66881">MRLIDNFDLRRRLFLALVLCTGLLGLVGLFQALAAAGVDLFARIPLALLFALTFTWIAVSFWHAVIGFVLGVLRRNPFSLRPEPGPSASAPAPGAHRTALVVPIYNEDPAAVCSGIAAMAASLLASGRSQGFEFFVLSDTWDANILAAEQTAVADLQGKLGERLPLRYRHRSNNVGRKAGNLADFCRRWGRCYQFMLVLDADSRMDAASMLRLVATMQSDPRIGLIQTVPVPAGQHSLFARLMQFAAAVYSPMLATGQAFWQGRTANYWGHNALIRIPAFMASCGLPDLPGKPPLGGEILSHDFVESALLVRGGWSVVLDTAPLASHEEVPGNLVDYLVRDRRWMQGNLQHLRLLRLPGLHPASRVHFLFGACAFLSSIAWLGLIVLGLVTMLQHPAAAVELAAGAQTWSLTLLTATLGLLFGPRLLGLLLASLQRPQAFGGRVRLLASGVLEAVAGVLLAPVMMLFHVRFALEIVSGSSVGWLSPPRGDRGLTFFEALTRTGLASVFGLAWMVLAAIQTPQYLWWMSPVWLGLLLAPLLTWASSSRRLGEGLQAAGLLLTPAELGPAPALARGPVEAQRTRLGRTPAAPPPECPGRMPIQCLGHAVPDRHKTRYGRIGV</sequence>
<evidence type="ECO:0000256" key="9">
    <source>
        <dbReference type="ARBA" id="ARBA00022692"/>
    </source>
</evidence>
<reference evidence="15 16" key="1">
    <citation type="submission" date="2020-02" db="EMBL/GenBank/DDBJ databases">
        <authorList>
            <person name="Zhang X.-Y."/>
        </authorList>
    </citation>
    <scope>NUCLEOTIDE SEQUENCE [LARGE SCALE GENOMIC DNA]</scope>
    <source>
        <strain evidence="15 16">C33</strain>
    </source>
</reference>
<feature type="domain" description="Glycosyltransferase 2-like" evidence="14">
    <location>
        <begin position="197"/>
        <end position="418"/>
    </location>
</feature>
<accession>A0A845UVV9</accession>
<feature type="transmembrane region" description="Helical" evidence="13">
    <location>
        <begin position="366"/>
        <end position="389"/>
    </location>
</feature>
<dbReference type="InterPro" id="IPR050321">
    <property type="entry name" value="Glycosyltr_2/OpgH_subfam"/>
</dbReference>
<keyword evidence="6" id="KW-0997">Cell inner membrane</keyword>
<keyword evidence="9 13" id="KW-0812">Transmembrane</keyword>
<feature type="region of interest" description="Disordered" evidence="12">
    <location>
        <begin position="576"/>
        <end position="595"/>
    </location>
</feature>
<feature type="transmembrane region" description="Helical" evidence="13">
    <location>
        <begin position="46"/>
        <end position="73"/>
    </location>
</feature>
<proteinExistence type="inferred from homology"/>
<evidence type="ECO:0000256" key="11">
    <source>
        <dbReference type="ARBA" id="ARBA00023136"/>
    </source>
</evidence>
<evidence type="ECO:0000256" key="6">
    <source>
        <dbReference type="ARBA" id="ARBA00022519"/>
    </source>
</evidence>
<protein>
    <recommendedName>
        <fullName evidence="4">Glucans biosynthesis glucosyltransferase H</fullName>
    </recommendedName>
</protein>
<keyword evidence="11 13" id="KW-0472">Membrane</keyword>
<evidence type="ECO:0000256" key="1">
    <source>
        <dbReference type="ARBA" id="ARBA00004429"/>
    </source>
</evidence>
<dbReference type="NCBIfam" id="NF003962">
    <property type="entry name" value="PRK05454.2-5"/>
    <property type="match status" value="1"/>
</dbReference>
<dbReference type="NCBIfam" id="NF003958">
    <property type="entry name" value="PRK05454.2-1"/>
    <property type="match status" value="1"/>
</dbReference>
<feature type="transmembrane region" description="Helical" evidence="13">
    <location>
        <begin position="524"/>
        <end position="543"/>
    </location>
</feature>
<gene>
    <name evidence="15" type="primary">mdoH</name>
    <name evidence="15" type="ORF">G3I74_07700</name>
</gene>
<feature type="transmembrane region" description="Helical" evidence="13">
    <location>
        <begin position="409"/>
        <end position="432"/>
    </location>
</feature>
<evidence type="ECO:0000313" key="15">
    <source>
        <dbReference type="EMBL" id="NDY95607.1"/>
    </source>
</evidence>
<comment type="caution">
    <text evidence="15">The sequence shown here is derived from an EMBL/GenBank/DDBJ whole genome shotgun (WGS) entry which is preliminary data.</text>
</comment>
<evidence type="ECO:0000256" key="4">
    <source>
        <dbReference type="ARBA" id="ARBA00020585"/>
    </source>
</evidence>
<evidence type="ECO:0000313" key="16">
    <source>
        <dbReference type="Proteomes" id="UP000484885"/>
    </source>
</evidence>
<evidence type="ECO:0000259" key="14">
    <source>
        <dbReference type="Pfam" id="PF13632"/>
    </source>
</evidence>
<keyword evidence="10 13" id="KW-1133">Transmembrane helix</keyword>
<evidence type="ECO:0000256" key="2">
    <source>
        <dbReference type="ARBA" id="ARBA00005001"/>
    </source>
</evidence>
<dbReference type="GO" id="GO:0005886">
    <property type="term" value="C:plasma membrane"/>
    <property type="evidence" value="ECO:0007669"/>
    <property type="project" value="UniProtKB-SubCell"/>
</dbReference>
<evidence type="ECO:0000256" key="13">
    <source>
        <dbReference type="SAM" id="Phobius"/>
    </source>
</evidence>
<feature type="transmembrane region" description="Helical" evidence="13">
    <location>
        <begin position="498"/>
        <end position="518"/>
    </location>
</feature>
<evidence type="ECO:0000256" key="5">
    <source>
        <dbReference type="ARBA" id="ARBA00022475"/>
    </source>
</evidence>
<evidence type="ECO:0000256" key="3">
    <source>
        <dbReference type="ARBA" id="ARBA00009337"/>
    </source>
</evidence>